<proteinExistence type="predicted"/>
<reference evidence="1 2" key="1">
    <citation type="submission" date="2023-07" db="EMBL/GenBank/DDBJ databases">
        <title>Genomic Encyclopedia of Type Strains, Phase IV (KMG-IV): sequencing the most valuable type-strain genomes for metagenomic binning, comparative biology and taxonomic classification.</title>
        <authorList>
            <person name="Goeker M."/>
        </authorList>
    </citation>
    <scope>NUCLEOTIDE SEQUENCE [LARGE SCALE GENOMIC DNA]</scope>
    <source>
        <strain evidence="1 2">DSM 17740</strain>
    </source>
</reference>
<dbReference type="PANTHER" id="PTHR38451:SF1">
    <property type="entry name" value="TRNA (ADENINE(22)-N(1))-METHYLTRANSFERASE"/>
    <property type="match status" value="1"/>
</dbReference>
<keyword evidence="1" id="KW-0489">Methyltransferase</keyword>
<dbReference type="Proteomes" id="UP001232445">
    <property type="component" value="Unassembled WGS sequence"/>
</dbReference>
<dbReference type="PIRSF" id="PIRSF018637">
    <property type="entry name" value="TrmK"/>
    <property type="match status" value="1"/>
</dbReference>
<dbReference type="SUPFAM" id="SSF53335">
    <property type="entry name" value="S-adenosyl-L-methionine-dependent methyltransferases"/>
    <property type="match status" value="1"/>
</dbReference>
<dbReference type="GO" id="GO:0160105">
    <property type="term" value="F:tRNA (adenine(22)-N1)-methyltransferase activity"/>
    <property type="evidence" value="ECO:0007669"/>
    <property type="project" value="UniProtKB-EC"/>
</dbReference>
<dbReference type="GO" id="GO:0032259">
    <property type="term" value="P:methylation"/>
    <property type="evidence" value="ECO:0007669"/>
    <property type="project" value="UniProtKB-KW"/>
</dbReference>
<dbReference type="EMBL" id="JAUSUQ010000008">
    <property type="protein sequence ID" value="MDQ0339656.1"/>
    <property type="molecule type" value="Genomic_DNA"/>
</dbReference>
<dbReference type="Gene3D" id="3.40.50.150">
    <property type="entry name" value="Vaccinia Virus protein VP39"/>
    <property type="match status" value="1"/>
</dbReference>
<keyword evidence="1" id="KW-0808">Transferase</keyword>
<accession>A0ABU0CT99</accession>
<name>A0ABU0CT99_9BACI</name>
<dbReference type="EC" id="2.1.1.217" evidence="1"/>
<dbReference type="Pfam" id="PF04816">
    <property type="entry name" value="TrmK"/>
    <property type="match status" value="1"/>
</dbReference>
<evidence type="ECO:0000313" key="2">
    <source>
        <dbReference type="Proteomes" id="UP001232445"/>
    </source>
</evidence>
<dbReference type="InterPro" id="IPR029063">
    <property type="entry name" value="SAM-dependent_MTases_sf"/>
</dbReference>
<organism evidence="1 2">
    <name type="scientific">Caldalkalibacillus uzonensis</name>
    <dbReference type="NCBI Taxonomy" id="353224"/>
    <lineage>
        <taxon>Bacteria</taxon>
        <taxon>Bacillati</taxon>
        <taxon>Bacillota</taxon>
        <taxon>Bacilli</taxon>
        <taxon>Bacillales</taxon>
        <taxon>Bacillaceae</taxon>
        <taxon>Caldalkalibacillus</taxon>
    </lineage>
</organism>
<gene>
    <name evidence="1" type="ORF">J2S00_002444</name>
</gene>
<dbReference type="InterPro" id="IPR006901">
    <property type="entry name" value="TrmK"/>
</dbReference>
<sequence>MSNQQPLSRRLAAVASFIPIGARIADIGTDHAYLPVYLALEGKISTAVAGDVNEGPIAAAQAHVQQYQLESVIDVRRGDGLDVIAPGEVDVVVIAGMGGSLMCEILSKGHDQLNGVRRLVVQPNISAHLLRLWMLEHDWELKGEKIVAENGKHYEILMAEPGDGEAPYAGLSSQQKAQAILMGPFLLAEKNEAFQDKWQQEYEQRKRILSSLKKSESETSKDKREYIEQELRLIEGGIG</sequence>
<protein>
    <submittedName>
        <fullName evidence="1">tRNA (Adenine22-N1)-methyltransferase</fullName>
        <ecNumber evidence="1">2.1.1.217</ecNumber>
    </submittedName>
</protein>
<dbReference type="RefSeq" id="WP_307339961.1">
    <property type="nucleotide sequence ID" value="NZ_JAUSUQ010000008.1"/>
</dbReference>
<dbReference type="Gene3D" id="1.10.287.1890">
    <property type="match status" value="1"/>
</dbReference>
<dbReference type="PANTHER" id="PTHR38451">
    <property type="entry name" value="TRNA (ADENINE(22)-N(1))-METHYLTRANSFERASE"/>
    <property type="match status" value="1"/>
</dbReference>
<comment type="caution">
    <text evidence="1">The sequence shown here is derived from an EMBL/GenBank/DDBJ whole genome shotgun (WGS) entry which is preliminary data.</text>
</comment>
<evidence type="ECO:0000313" key="1">
    <source>
        <dbReference type="EMBL" id="MDQ0339656.1"/>
    </source>
</evidence>
<keyword evidence="2" id="KW-1185">Reference proteome</keyword>